<organism evidence="2 3">
    <name type="scientific">Burkholderia aenigmatica</name>
    <dbReference type="NCBI Taxonomy" id="2015348"/>
    <lineage>
        <taxon>Bacteria</taxon>
        <taxon>Pseudomonadati</taxon>
        <taxon>Pseudomonadota</taxon>
        <taxon>Betaproteobacteria</taxon>
        <taxon>Burkholderiales</taxon>
        <taxon>Burkholderiaceae</taxon>
        <taxon>Burkholderia</taxon>
        <taxon>Burkholderia cepacia complex</taxon>
    </lineage>
</organism>
<dbReference type="RefSeq" id="WP_175223103.1">
    <property type="nucleotide sequence ID" value="NZ_CABWIL020000032.1"/>
</dbReference>
<dbReference type="Proteomes" id="UP000494301">
    <property type="component" value="Unassembled WGS sequence"/>
</dbReference>
<feature type="coiled-coil region" evidence="1">
    <location>
        <begin position="43"/>
        <end position="77"/>
    </location>
</feature>
<evidence type="ECO:0000313" key="3">
    <source>
        <dbReference type="Proteomes" id="UP000494301"/>
    </source>
</evidence>
<dbReference type="AlphaFoldDB" id="A0A6J5JLI2"/>
<evidence type="ECO:0000256" key="1">
    <source>
        <dbReference type="SAM" id="Coils"/>
    </source>
</evidence>
<dbReference type="EMBL" id="CABWIL020000032">
    <property type="protein sequence ID" value="CAB3972288.1"/>
    <property type="molecule type" value="Genomic_DNA"/>
</dbReference>
<proteinExistence type="predicted"/>
<gene>
    <name evidence="2" type="ORF">BLA3211_06893</name>
</gene>
<sequence length="153" mass="16879">MDLKDQLAHENDERVIAAIRAFLTLGRYGVFGSHTFTVNSELLHAAGNRLAAAAVRIRELEAKVEKLETENAGLALDKLTAPPALEGLRITPSPFHAMESGASWQDYDVRRISGELPHFAMIRVVRRMAGKDHDDPAFAVIERRLLAGNPVEV</sequence>
<accession>A0A6J5JLI2</accession>
<evidence type="ECO:0000313" key="2">
    <source>
        <dbReference type="EMBL" id="CAB3972288.1"/>
    </source>
</evidence>
<protein>
    <submittedName>
        <fullName evidence="2">Uncharacterized protein</fullName>
    </submittedName>
</protein>
<name>A0A6J5JLI2_9BURK</name>
<reference evidence="2 3" key="1">
    <citation type="submission" date="2020-04" db="EMBL/GenBank/DDBJ databases">
        <authorList>
            <person name="Depoorter E."/>
        </authorList>
    </citation>
    <scope>NUCLEOTIDE SEQUENCE [LARGE SCALE GENOMIC DNA]</scope>
    <source>
        <strain evidence="2 3">BCC0217</strain>
    </source>
</reference>
<keyword evidence="1" id="KW-0175">Coiled coil</keyword>